<dbReference type="InterPro" id="IPR003280">
    <property type="entry name" value="2pore_dom_K_chnl"/>
</dbReference>
<dbReference type="AlphaFoldDB" id="A0A0N4V1V8"/>
<dbReference type="PANTHER" id="PTHR10153">
    <property type="entry name" value="SMALL CONDUCTANCE CALCIUM-ACTIVATED POTASSIUM CHANNEL"/>
    <property type="match status" value="1"/>
</dbReference>
<keyword evidence="5 8" id="KW-0406">Ion transport</keyword>
<comment type="subcellular location">
    <subcellularLocation>
        <location evidence="1">Membrane</location>
        <topology evidence="1">Multi-pass membrane protein</topology>
    </subcellularLocation>
</comment>
<keyword evidence="6 9" id="KW-0472">Membrane</keyword>
<dbReference type="OrthoDB" id="73653at2759"/>
<dbReference type="Pfam" id="PF07885">
    <property type="entry name" value="Ion_trans_2"/>
    <property type="match status" value="1"/>
</dbReference>
<accession>A0A0N4V1V8</accession>
<dbReference type="WBParaSite" id="EVEC_0000395501-mRNA-1">
    <property type="protein sequence ID" value="EVEC_0000395501-mRNA-1"/>
    <property type="gene ID" value="EVEC_0000395501"/>
</dbReference>
<dbReference type="InterPro" id="IPR036122">
    <property type="entry name" value="CaM-bd_dom_sf"/>
</dbReference>
<dbReference type="Proteomes" id="UP000274131">
    <property type="component" value="Unassembled WGS sequence"/>
</dbReference>
<feature type="transmembrane region" description="Helical" evidence="9">
    <location>
        <begin position="54"/>
        <end position="74"/>
    </location>
</feature>
<dbReference type="FunFam" id="1.10.287.70:FF:000174">
    <property type="entry name" value="KCNN (Potassium K ChaNNel, calcium activated)-Like"/>
    <property type="match status" value="1"/>
</dbReference>
<dbReference type="STRING" id="51028.A0A0N4V1V8"/>
<evidence type="ECO:0000259" key="10">
    <source>
        <dbReference type="SMART" id="SM01053"/>
    </source>
</evidence>
<proteinExistence type="inferred from homology"/>
<dbReference type="GO" id="GO:0016286">
    <property type="term" value="F:small conductance calcium-activated potassium channel activity"/>
    <property type="evidence" value="ECO:0007669"/>
    <property type="project" value="InterPro"/>
</dbReference>
<keyword evidence="4 9" id="KW-1133">Transmembrane helix</keyword>
<comment type="similarity">
    <text evidence="8">Belongs to the two pore domain potassium channel (TC 1.A.1.8) family.</text>
</comment>
<name>A0A0N4V1V8_ENTVE</name>
<dbReference type="Pfam" id="PF02888">
    <property type="entry name" value="CaMBD"/>
    <property type="match status" value="1"/>
</dbReference>
<feature type="transmembrane region" description="Helical" evidence="9">
    <location>
        <begin position="214"/>
        <end position="235"/>
    </location>
</feature>
<dbReference type="Pfam" id="PF03530">
    <property type="entry name" value="SK_channel"/>
    <property type="match status" value="1"/>
</dbReference>
<keyword evidence="3 8" id="KW-0812">Transmembrane</keyword>
<organism evidence="13">
    <name type="scientific">Enterobius vermicularis</name>
    <name type="common">Human pinworm</name>
    <dbReference type="NCBI Taxonomy" id="51028"/>
    <lineage>
        <taxon>Eukaryota</taxon>
        <taxon>Metazoa</taxon>
        <taxon>Ecdysozoa</taxon>
        <taxon>Nematoda</taxon>
        <taxon>Chromadorea</taxon>
        <taxon>Rhabditida</taxon>
        <taxon>Spirurina</taxon>
        <taxon>Oxyuridomorpha</taxon>
        <taxon>Oxyuroidea</taxon>
        <taxon>Oxyuridae</taxon>
        <taxon>Enterobius</taxon>
    </lineage>
</organism>
<reference evidence="11 12" key="2">
    <citation type="submission" date="2018-10" db="EMBL/GenBank/DDBJ databases">
        <authorList>
            <consortium name="Pathogen Informatics"/>
        </authorList>
    </citation>
    <scope>NUCLEOTIDE SEQUENCE [LARGE SCALE GENOMIC DNA]</scope>
</reference>
<dbReference type="SUPFAM" id="SSF81327">
    <property type="entry name" value="Small-conductance potassium channel"/>
    <property type="match status" value="1"/>
</dbReference>
<feature type="transmembrane region" description="Helical" evidence="9">
    <location>
        <begin position="86"/>
        <end position="104"/>
    </location>
</feature>
<feature type="transmembrane region" description="Helical" evidence="9">
    <location>
        <begin position="185"/>
        <end position="202"/>
    </location>
</feature>
<protein>
    <submittedName>
        <fullName evidence="13">CaMBD domain-containing protein</fullName>
    </submittedName>
</protein>
<feature type="domain" description="Calmodulin-binding" evidence="10">
    <location>
        <begin position="253"/>
        <end position="329"/>
    </location>
</feature>
<keyword evidence="2 8" id="KW-0813">Transport</keyword>
<reference evidence="13" key="1">
    <citation type="submission" date="2017-02" db="UniProtKB">
        <authorList>
            <consortium name="WormBaseParasite"/>
        </authorList>
    </citation>
    <scope>IDENTIFICATION</scope>
</reference>
<dbReference type="InterPro" id="IPR015449">
    <property type="entry name" value="K_chnl_Ca-activ_SK"/>
</dbReference>
<dbReference type="InterPro" id="IPR013099">
    <property type="entry name" value="K_chnl_dom"/>
</dbReference>
<dbReference type="EMBL" id="UXUI01007651">
    <property type="protein sequence ID" value="VDD88520.1"/>
    <property type="molecule type" value="Genomic_DNA"/>
</dbReference>
<dbReference type="SMART" id="SM01053">
    <property type="entry name" value="CaMBD"/>
    <property type="match status" value="1"/>
</dbReference>
<evidence type="ECO:0000313" key="13">
    <source>
        <dbReference type="WBParaSite" id="EVEC_0000395501-mRNA-1"/>
    </source>
</evidence>
<evidence type="ECO:0000256" key="9">
    <source>
        <dbReference type="SAM" id="Phobius"/>
    </source>
</evidence>
<evidence type="ECO:0000256" key="6">
    <source>
        <dbReference type="ARBA" id="ARBA00023136"/>
    </source>
</evidence>
<dbReference type="GO" id="GO:0005516">
    <property type="term" value="F:calmodulin binding"/>
    <property type="evidence" value="ECO:0007669"/>
    <property type="project" value="InterPro"/>
</dbReference>
<dbReference type="Gene3D" id="1.10.287.70">
    <property type="match status" value="2"/>
</dbReference>
<dbReference type="InterPro" id="IPR004178">
    <property type="entry name" value="CaM-bd_dom"/>
</dbReference>
<evidence type="ECO:0000256" key="4">
    <source>
        <dbReference type="ARBA" id="ARBA00022989"/>
    </source>
</evidence>
<feature type="transmembrane region" description="Helical" evidence="9">
    <location>
        <begin position="139"/>
        <end position="164"/>
    </location>
</feature>
<feature type="transmembrane region" description="Helical" evidence="9">
    <location>
        <begin position="12"/>
        <end position="34"/>
    </location>
</feature>
<evidence type="ECO:0000256" key="7">
    <source>
        <dbReference type="ARBA" id="ARBA00023303"/>
    </source>
</evidence>
<evidence type="ECO:0000256" key="5">
    <source>
        <dbReference type="ARBA" id="ARBA00023065"/>
    </source>
</evidence>
<evidence type="ECO:0000256" key="8">
    <source>
        <dbReference type="RuleBase" id="RU003857"/>
    </source>
</evidence>
<evidence type="ECO:0000313" key="12">
    <source>
        <dbReference type="Proteomes" id="UP000274131"/>
    </source>
</evidence>
<evidence type="ECO:0000256" key="1">
    <source>
        <dbReference type="ARBA" id="ARBA00004141"/>
    </source>
</evidence>
<gene>
    <name evidence="11" type="ORF">EVEC_LOCUS3663</name>
</gene>
<keyword evidence="12" id="KW-1185">Reference proteome</keyword>
<dbReference type="GO" id="GO:0016020">
    <property type="term" value="C:membrane"/>
    <property type="evidence" value="ECO:0007669"/>
    <property type="project" value="UniProtKB-SubCell"/>
</dbReference>
<dbReference type="SUPFAM" id="SSF81324">
    <property type="entry name" value="Voltage-gated potassium channels"/>
    <property type="match status" value="1"/>
</dbReference>
<sequence length="407" mass="46078">MENTFLQTYNVIIKTITLISTIILVGLVIRFHVIEVQLYMNANSAEDWRIAITFQHFLQIIAEILACAICPLPFTVRVPMFGGKAVSLDVMLSIPMFFRLYWAWRTHLLHSRMFTDASSRSIAGLNRVNFNARFIMKTLMTLCPGTMLIVFTATLWIVAAWILRLCESSSDFDAVRSPDDMKHKNYLNSLWLIAITFLSVGYGDIVPTTHCGKAAAVVTGILGTCTSSMIVAVIARKLELSRAEKHVHNFMMDTQLTKKLKHSAANVLRETWLIYKNRRLVEKIDPAKIRLHQRKFLIAINSLRQVKREQRKLAENSVSLGDVAKTTSGTYELIHEMHSVQETNSVRLTALEHQVGELLRETSEIKSKLDDFNELKTGLSSLVRSLALSADDNNLSSMNLVKNVCYT</sequence>
<evidence type="ECO:0000313" key="11">
    <source>
        <dbReference type="EMBL" id="VDD88520.1"/>
    </source>
</evidence>
<evidence type="ECO:0000256" key="2">
    <source>
        <dbReference type="ARBA" id="ARBA00022448"/>
    </source>
</evidence>
<keyword evidence="7 8" id="KW-0407">Ion channel</keyword>
<dbReference type="PRINTS" id="PR01333">
    <property type="entry name" value="2POREKCHANEL"/>
</dbReference>
<evidence type="ECO:0000256" key="3">
    <source>
        <dbReference type="ARBA" id="ARBA00022692"/>
    </source>
</evidence>